<dbReference type="InterPro" id="IPR001663">
    <property type="entry name" value="Rng_hydr_dOase-A"/>
</dbReference>
<keyword evidence="3" id="KW-0001">2Fe-2S</keyword>
<dbReference type="Pfam" id="PF00848">
    <property type="entry name" value="Ring_hydroxyl_A"/>
    <property type="match status" value="1"/>
</dbReference>
<protein>
    <submittedName>
        <fullName evidence="10">Rieske 2Fe-2S domain-containing protein</fullName>
    </submittedName>
</protein>
<evidence type="ECO:0000256" key="5">
    <source>
        <dbReference type="ARBA" id="ARBA00023002"/>
    </source>
</evidence>
<keyword evidence="4" id="KW-0479">Metal-binding</keyword>
<gene>
    <name evidence="10" type="ORF">HH212_02325</name>
</gene>
<accession>A0A7Z2VTP7</accession>
<dbReference type="Pfam" id="PF00355">
    <property type="entry name" value="Rieske"/>
    <property type="match status" value="1"/>
</dbReference>
<keyword evidence="8" id="KW-0520">NAD</keyword>
<dbReference type="AlphaFoldDB" id="A0A7Z2VTP7"/>
<evidence type="ECO:0000256" key="8">
    <source>
        <dbReference type="ARBA" id="ARBA00023027"/>
    </source>
</evidence>
<dbReference type="PANTHER" id="PTHR43756:SF5">
    <property type="entry name" value="CHOLINE MONOOXYGENASE, CHLOROPLASTIC"/>
    <property type="match status" value="1"/>
</dbReference>
<dbReference type="PROSITE" id="PS51296">
    <property type="entry name" value="RIESKE"/>
    <property type="match status" value="1"/>
</dbReference>
<comment type="cofactor">
    <cofactor evidence="1">
        <name>Fe cation</name>
        <dbReference type="ChEBI" id="CHEBI:24875"/>
    </cofactor>
</comment>
<dbReference type="Gene3D" id="2.102.10.10">
    <property type="entry name" value="Rieske [2Fe-2S] iron-sulphur domain"/>
    <property type="match status" value="1"/>
</dbReference>
<proteinExistence type="inferred from homology"/>
<dbReference type="InterPro" id="IPR017941">
    <property type="entry name" value="Rieske_2Fe-2S"/>
</dbReference>
<evidence type="ECO:0000256" key="4">
    <source>
        <dbReference type="ARBA" id="ARBA00022723"/>
    </source>
</evidence>
<evidence type="ECO:0000259" key="9">
    <source>
        <dbReference type="PROSITE" id="PS51296"/>
    </source>
</evidence>
<keyword evidence="7" id="KW-0411">Iron-sulfur</keyword>
<comment type="similarity">
    <text evidence="2">Belongs to the bacterial ring-hydroxylating dioxygenase alpha subunit family.</text>
</comment>
<dbReference type="SUPFAM" id="SSF50022">
    <property type="entry name" value="ISP domain"/>
    <property type="match status" value="1"/>
</dbReference>
<sequence length="353" mass="39721">MSTDARTMDARTIMPDAYWRDVVLEREYERIFAHGLYVGPAQLLAQDGDYHSYQVCGRPFVTRRAEGELRSFENVCLHRAKLIDPPGRGNRPFRCGYHAWQYDAAGALERAPLAQDACIGRRRLQRCATVERHGLAFMATQGTLDADTGAQALDAAGFELGEFFHEETLEHAANWKLVVENVLESYHLSFVHQDSFVPTGISSASDTRESRFGRDSCLHIANKKDGGAAKGRLIPGSNSDYVHAYVFPNLFVSITGGLVGFVSHFMPQEAGRTLLEWRLFETPLLLAQKNAVRSYIRQNAIDFTRKVLGEDLVVLNQSQIGIRHARGPHQLQPVEGRLAHFHETYMRMMEDGE</sequence>
<dbReference type="CDD" id="cd00680">
    <property type="entry name" value="RHO_alpha_C"/>
    <property type="match status" value="1"/>
</dbReference>
<dbReference type="PANTHER" id="PTHR43756">
    <property type="entry name" value="CHOLINE MONOOXYGENASE, CHLOROPLASTIC"/>
    <property type="match status" value="1"/>
</dbReference>
<keyword evidence="11" id="KW-1185">Reference proteome</keyword>
<evidence type="ECO:0000256" key="6">
    <source>
        <dbReference type="ARBA" id="ARBA00023004"/>
    </source>
</evidence>
<dbReference type="SUPFAM" id="SSF55961">
    <property type="entry name" value="Bet v1-like"/>
    <property type="match status" value="1"/>
</dbReference>
<dbReference type="RefSeq" id="WP_169433912.1">
    <property type="nucleotide sequence ID" value="NZ_CP051685.1"/>
</dbReference>
<dbReference type="GO" id="GO:0051537">
    <property type="term" value="F:2 iron, 2 sulfur cluster binding"/>
    <property type="evidence" value="ECO:0007669"/>
    <property type="project" value="UniProtKB-KW"/>
</dbReference>
<evidence type="ECO:0000256" key="7">
    <source>
        <dbReference type="ARBA" id="ARBA00023014"/>
    </source>
</evidence>
<evidence type="ECO:0000313" key="11">
    <source>
        <dbReference type="Proteomes" id="UP000502415"/>
    </source>
</evidence>
<dbReference type="InterPro" id="IPR015881">
    <property type="entry name" value="ARHD_Rieske_2Fe_2S"/>
</dbReference>
<dbReference type="PROSITE" id="PS00570">
    <property type="entry name" value="RING_HYDROXYL_ALPHA"/>
    <property type="match status" value="1"/>
</dbReference>
<dbReference type="GO" id="GO:0005506">
    <property type="term" value="F:iron ion binding"/>
    <property type="evidence" value="ECO:0007669"/>
    <property type="project" value="InterPro"/>
</dbReference>
<reference evidence="10 11" key="1">
    <citation type="submission" date="2020-04" db="EMBL/GenBank/DDBJ databases">
        <title>Genome sequencing of novel species.</title>
        <authorList>
            <person name="Heo J."/>
            <person name="Kim S.-J."/>
            <person name="Kim J.-S."/>
            <person name="Hong S.-B."/>
            <person name="Kwon S.-W."/>
        </authorList>
    </citation>
    <scope>NUCLEOTIDE SEQUENCE [LARGE SCALE GENOMIC DNA]</scope>
    <source>
        <strain evidence="10 11">GN2-R2</strain>
    </source>
</reference>
<evidence type="ECO:0000256" key="2">
    <source>
        <dbReference type="ARBA" id="ARBA00008751"/>
    </source>
</evidence>
<evidence type="ECO:0000256" key="1">
    <source>
        <dbReference type="ARBA" id="ARBA00001962"/>
    </source>
</evidence>
<dbReference type="Gene3D" id="3.90.380.10">
    <property type="entry name" value="Naphthalene 1,2-dioxygenase Alpha Subunit, Chain A, domain 1"/>
    <property type="match status" value="2"/>
</dbReference>
<evidence type="ECO:0000313" key="10">
    <source>
        <dbReference type="EMBL" id="QJD99015.1"/>
    </source>
</evidence>
<keyword evidence="6" id="KW-0408">Iron</keyword>
<feature type="domain" description="Rieske" evidence="9">
    <location>
        <begin position="35"/>
        <end position="138"/>
    </location>
</feature>
<name>A0A7Z2VTP7_9BURK</name>
<dbReference type="GO" id="GO:0016491">
    <property type="term" value="F:oxidoreductase activity"/>
    <property type="evidence" value="ECO:0007669"/>
    <property type="project" value="UniProtKB-KW"/>
</dbReference>
<dbReference type="KEGG" id="mfy:HH212_02325"/>
<organism evidence="10 11">
    <name type="scientific">Massilia forsythiae</name>
    <dbReference type="NCBI Taxonomy" id="2728020"/>
    <lineage>
        <taxon>Bacteria</taxon>
        <taxon>Pseudomonadati</taxon>
        <taxon>Pseudomonadota</taxon>
        <taxon>Betaproteobacteria</taxon>
        <taxon>Burkholderiales</taxon>
        <taxon>Oxalobacteraceae</taxon>
        <taxon>Telluria group</taxon>
        <taxon>Massilia</taxon>
    </lineage>
</organism>
<dbReference type="InterPro" id="IPR036922">
    <property type="entry name" value="Rieske_2Fe-2S_sf"/>
</dbReference>
<keyword evidence="5" id="KW-0560">Oxidoreductase</keyword>
<evidence type="ECO:0000256" key="3">
    <source>
        <dbReference type="ARBA" id="ARBA00022714"/>
    </source>
</evidence>
<dbReference type="Proteomes" id="UP000502415">
    <property type="component" value="Chromosome"/>
</dbReference>
<dbReference type="InterPro" id="IPR015879">
    <property type="entry name" value="Ring_hydroxy_dOase_asu_C_dom"/>
</dbReference>
<dbReference type="EMBL" id="CP051685">
    <property type="protein sequence ID" value="QJD99015.1"/>
    <property type="molecule type" value="Genomic_DNA"/>
</dbReference>